<name>A0A6M0JU82_9GAMM</name>
<dbReference type="SUPFAM" id="SSF52540">
    <property type="entry name" value="P-loop containing nucleoside triphosphate hydrolases"/>
    <property type="match status" value="1"/>
</dbReference>
<comment type="caution">
    <text evidence="3">The sequence shown here is derived from an EMBL/GenBank/DDBJ whole genome shotgun (WGS) entry which is preliminary data.</text>
</comment>
<dbReference type="RefSeq" id="WP_164451174.1">
    <property type="nucleotide sequence ID" value="NZ_JAAIJQ010000008.1"/>
</dbReference>
<evidence type="ECO:0000256" key="1">
    <source>
        <dbReference type="SAM" id="MobiDB-lite"/>
    </source>
</evidence>
<organism evidence="3 4">
    <name type="scientific">Thiorhodococcus minor</name>
    <dbReference type="NCBI Taxonomy" id="57489"/>
    <lineage>
        <taxon>Bacteria</taxon>
        <taxon>Pseudomonadati</taxon>
        <taxon>Pseudomonadota</taxon>
        <taxon>Gammaproteobacteria</taxon>
        <taxon>Chromatiales</taxon>
        <taxon>Chromatiaceae</taxon>
        <taxon>Thiorhodococcus</taxon>
    </lineage>
</organism>
<evidence type="ECO:0000313" key="3">
    <source>
        <dbReference type="EMBL" id="NEV61130.1"/>
    </source>
</evidence>
<accession>A0A6M0JU82</accession>
<dbReference type="GO" id="GO:0016758">
    <property type="term" value="F:hexosyltransferase activity"/>
    <property type="evidence" value="ECO:0007669"/>
    <property type="project" value="UniProtKB-ARBA"/>
</dbReference>
<dbReference type="Gene3D" id="3.40.50.300">
    <property type="entry name" value="P-loop containing nucleotide triphosphate hydrolases"/>
    <property type="match status" value="1"/>
</dbReference>
<evidence type="ECO:0000259" key="2">
    <source>
        <dbReference type="Pfam" id="PF00535"/>
    </source>
</evidence>
<keyword evidence="4" id="KW-1185">Reference proteome</keyword>
<protein>
    <submittedName>
        <fullName evidence="3">Glycosyltransferase</fullName>
    </submittedName>
</protein>
<dbReference type="Gene3D" id="3.90.550.10">
    <property type="entry name" value="Spore Coat Polysaccharide Biosynthesis Protein SpsA, Chain A"/>
    <property type="match status" value="1"/>
</dbReference>
<dbReference type="InterPro" id="IPR001173">
    <property type="entry name" value="Glyco_trans_2-like"/>
</dbReference>
<dbReference type="InterPro" id="IPR029044">
    <property type="entry name" value="Nucleotide-diphossugar_trans"/>
</dbReference>
<reference evidence="3 4" key="1">
    <citation type="submission" date="2020-02" db="EMBL/GenBank/DDBJ databases">
        <title>Genome sequences of Thiorhodococcus mannitoliphagus and Thiorhodococcus minor, purple sulfur photosynthetic bacteria in the gammaproteobacterial family, Chromatiaceae.</title>
        <authorList>
            <person name="Aviles F.A."/>
            <person name="Meyer T.E."/>
            <person name="Kyndt J.A."/>
        </authorList>
    </citation>
    <scope>NUCLEOTIDE SEQUENCE [LARGE SCALE GENOMIC DNA]</scope>
    <source>
        <strain evidence="3 4">DSM 11518</strain>
    </source>
</reference>
<dbReference type="AlphaFoldDB" id="A0A6M0JU82"/>
<dbReference type="PANTHER" id="PTHR22916">
    <property type="entry name" value="GLYCOSYLTRANSFERASE"/>
    <property type="match status" value="1"/>
</dbReference>
<keyword evidence="3" id="KW-0808">Transferase</keyword>
<evidence type="ECO:0000313" key="4">
    <source>
        <dbReference type="Proteomes" id="UP000483379"/>
    </source>
</evidence>
<feature type="compositionally biased region" description="Basic and acidic residues" evidence="1">
    <location>
        <begin position="87"/>
        <end position="96"/>
    </location>
</feature>
<gene>
    <name evidence="3" type="ORF">G3446_04310</name>
</gene>
<feature type="region of interest" description="Disordered" evidence="1">
    <location>
        <begin position="70"/>
        <end position="104"/>
    </location>
</feature>
<feature type="domain" description="Glycosyltransferase 2-like" evidence="2">
    <location>
        <begin position="110"/>
        <end position="216"/>
    </location>
</feature>
<sequence>MRTGDLGGARERLDQMLALRPHEADLHLLGANLILVEADGQETREVAHQRLAWINRVYLANDLEPLRSATDAAGENGKLSLDELETSEPKSRMPRDSRRKRQLEAPQKVSVIVAAWNATETLETALKSLAHQTWTNLEVIVVDDASSDDTAELAEQFAARDPRFRLLRHTKNQGAYAARNTGVAAARGAFITTHDSDDWSHPRKIETQVLPMLESHEPVATLSHWVRTRSDLCFGQWSTPSGWMGWIHRNVSSLMIKRSVFEQLGYWDRVSVNADTEYYYRVIQAFGTSRVKEVLPGVPLAFARHLSTSLTQNPETNVQSVFGGVRKAYQDAADQWHTQARTADDLYMPAYPETRPFPAPPEICRSARSLQASDDSASTRTTSPNCSSIILPNTLFFVHIPKTAGTSFRQAASDFLGEPAIQCDYGIKQRQTSPLVRTWVHETADLFELAQQLGKTRCRLICGHAPLERFGPLVGLLNTLTFVRSPVERVVSHFEHSVRHAGYEGTLDDFITQPTNQNLQSRLLGAAPLEAIGLVGVTERYEESLALINQTYHLRLSALTINCHPDRDEQDGYALTPELRQKIDQLNRSDVALVARANRLLDARRAAFESGQSFVHGTIQSVKPKAVSGFAFTHHHGLPVMVQLLVNGAAVASSNATAMRPPLRGLGAPRHGCVGFDFILAKPLARGDHVECIAQPSGQSLGTRRWQPPAKKAK</sequence>
<dbReference type="Pfam" id="PF00535">
    <property type="entry name" value="Glycos_transf_2"/>
    <property type="match status" value="1"/>
</dbReference>
<dbReference type="InterPro" id="IPR027417">
    <property type="entry name" value="P-loop_NTPase"/>
</dbReference>
<dbReference type="EMBL" id="JAAIJQ010000008">
    <property type="protein sequence ID" value="NEV61130.1"/>
    <property type="molecule type" value="Genomic_DNA"/>
</dbReference>
<proteinExistence type="predicted"/>
<dbReference type="PANTHER" id="PTHR22916:SF3">
    <property type="entry name" value="UDP-GLCNAC:BETAGAL BETA-1,3-N-ACETYLGLUCOSAMINYLTRANSFERASE-LIKE PROTEIN 1"/>
    <property type="match status" value="1"/>
</dbReference>
<dbReference type="CDD" id="cd00761">
    <property type="entry name" value="Glyco_tranf_GTA_type"/>
    <property type="match status" value="1"/>
</dbReference>
<dbReference type="SUPFAM" id="SSF53448">
    <property type="entry name" value="Nucleotide-diphospho-sugar transferases"/>
    <property type="match status" value="1"/>
</dbReference>
<dbReference type="Proteomes" id="UP000483379">
    <property type="component" value="Unassembled WGS sequence"/>
</dbReference>